<reference evidence="1" key="1">
    <citation type="submission" date="2020-11" db="EMBL/GenBank/DDBJ databases">
        <authorList>
            <consortium name="DOE Joint Genome Institute"/>
            <person name="Ahrendt S."/>
            <person name="Riley R."/>
            <person name="Andreopoulos W."/>
            <person name="Labutti K."/>
            <person name="Pangilinan J."/>
            <person name="Ruiz-Duenas F.J."/>
            <person name="Barrasa J.M."/>
            <person name="Sanchez-Garcia M."/>
            <person name="Camarero S."/>
            <person name="Miyauchi S."/>
            <person name="Serrano A."/>
            <person name="Linde D."/>
            <person name="Babiker R."/>
            <person name="Drula E."/>
            <person name="Ayuso-Fernandez I."/>
            <person name="Pacheco R."/>
            <person name="Padilla G."/>
            <person name="Ferreira P."/>
            <person name="Barriuso J."/>
            <person name="Kellner H."/>
            <person name="Castanera R."/>
            <person name="Alfaro M."/>
            <person name="Ramirez L."/>
            <person name="Pisabarro A.G."/>
            <person name="Kuo A."/>
            <person name="Tritt A."/>
            <person name="Lipzen A."/>
            <person name="He G."/>
            <person name="Yan M."/>
            <person name="Ng V."/>
            <person name="Cullen D."/>
            <person name="Martin F."/>
            <person name="Rosso M.-N."/>
            <person name="Henrissat B."/>
            <person name="Hibbett D."/>
            <person name="Martinez A.T."/>
            <person name="Grigoriev I.V."/>
        </authorList>
    </citation>
    <scope>NUCLEOTIDE SEQUENCE</scope>
    <source>
        <strain evidence="1">CBS 247.69</strain>
    </source>
</reference>
<gene>
    <name evidence="1" type="ORF">BDZ94DRAFT_1250386</name>
</gene>
<evidence type="ECO:0000313" key="2">
    <source>
        <dbReference type="Proteomes" id="UP000807353"/>
    </source>
</evidence>
<comment type="caution">
    <text evidence="1">The sequence shown here is derived from an EMBL/GenBank/DDBJ whole genome shotgun (WGS) entry which is preliminary data.</text>
</comment>
<dbReference type="EMBL" id="MU150239">
    <property type="protein sequence ID" value="KAF9467039.1"/>
    <property type="molecule type" value="Genomic_DNA"/>
</dbReference>
<dbReference type="Proteomes" id="UP000807353">
    <property type="component" value="Unassembled WGS sequence"/>
</dbReference>
<evidence type="ECO:0000313" key="1">
    <source>
        <dbReference type="EMBL" id="KAF9467039.1"/>
    </source>
</evidence>
<accession>A0A9P5YE89</accession>
<keyword evidence="2" id="KW-1185">Reference proteome</keyword>
<protein>
    <submittedName>
        <fullName evidence="1">Uncharacterized protein</fullName>
    </submittedName>
</protein>
<organism evidence="1 2">
    <name type="scientific">Collybia nuda</name>
    <dbReference type="NCBI Taxonomy" id="64659"/>
    <lineage>
        <taxon>Eukaryota</taxon>
        <taxon>Fungi</taxon>
        <taxon>Dikarya</taxon>
        <taxon>Basidiomycota</taxon>
        <taxon>Agaricomycotina</taxon>
        <taxon>Agaricomycetes</taxon>
        <taxon>Agaricomycetidae</taxon>
        <taxon>Agaricales</taxon>
        <taxon>Tricholomatineae</taxon>
        <taxon>Clitocybaceae</taxon>
        <taxon>Collybia</taxon>
    </lineage>
</organism>
<dbReference type="AlphaFoldDB" id="A0A9P5YE89"/>
<proteinExistence type="predicted"/>
<name>A0A9P5YE89_9AGAR</name>
<sequence>MSQYCRGLFRPGACIFIHYTILTCAFVGESAVIGTKIDTTIHVQRNTGPCVDVHR</sequence>